<protein>
    <submittedName>
        <fullName evidence="1">Uncharacterized protein</fullName>
    </submittedName>
</protein>
<dbReference type="EMBL" id="CP002659">
    <property type="protein sequence ID" value="AEC02936.1"/>
    <property type="molecule type" value="Genomic_DNA"/>
</dbReference>
<keyword evidence="2" id="KW-1185">Reference proteome</keyword>
<reference evidence="1 2" key="2">
    <citation type="journal article" date="2012" name="Stand. Genomic Sci.">
        <title>Complete genome sequence of the termite hindgut bacterium Spirochaeta coccoides type strain (SPN1(T)), reclassification in the genus Sphaerochaeta as Sphaerochaeta coccoides comb. nov. and emendations of the family Spirochaetaceae and the genus Sphaerochaeta.</title>
        <authorList>
            <person name="Abt B."/>
            <person name="Han C."/>
            <person name="Scheuner C."/>
            <person name="Lu M."/>
            <person name="Lapidus A."/>
            <person name="Nolan M."/>
            <person name="Lucas S."/>
            <person name="Hammon N."/>
            <person name="Deshpande S."/>
            <person name="Cheng J.F."/>
            <person name="Tapia R."/>
            <person name="Goodwin L.A."/>
            <person name="Pitluck S."/>
            <person name="Liolios K."/>
            <person name="Pagani I."/>
            <person name="Ivanova N."/>
            <person name="Mavromatis K."/>
            <person name="Mikhailova N."/>
            <person name="Huntemann M."/>
            <person name="Pati A."/>
            <person name="Chen A."/>
            <person name="Palaniappan K."/>
            <person name="Land M."/>
            <person name="Hauser L."/>
            <person name="Brambilla E.M."/>
            <person name="Rohde M."/>
            <person name="Spring S."/>
            <person name="Gronow S."/>
            <person name="Goker M."/>
            <person name="Woyke T."/>
            <person name="Bristow J."/>
            <person name="Eisen J.A."/>
            <person name="Markowitz V."/>
            <person name="Hugenholtz P."/>
            <person name="Kyrpides N.C."/>
            <person name="Klenk H.P."/>
            <person name="Detter J.C."/>
        </authorList>
    </citation>
    <scope>NUCLEOTIDE SEQUENCE [LARGE SCALE GENOMIC DNA]</scope>
    <source>
        <strain evidence="2">ATCC BAA-1237 / DSM 17374 / SPN1</strain>
    </source>
</reference>
<organism evidence="1 2">
    <name type="scientific">Parasphaerochaeta coccoides (strain ATCC BAA-1237 / DSM 17374 / SPN1)</name>
    <name type="common">Sphaerochaeta coccoides</name>
    <dbReference type="NCBI Taxonomy" id="760011"/>
    <lineage>
        <taxon>Bacteria</taxon>
        <taxon>Pseudomonadati</taxon>
        <taxon>Spirochaetota</taxon>
        <taxon>Spirochaetia</taxon>
        <taxon>Spirochaetales</taxon>
        <taxon>Sphaerochaetaceae</taxon>
        <taxon>Parasphaerochaeta</taxon>
    </lineage>
</organism>
<accession>F4GLA4</accession>
<dbReference type="Proteomes" id="UP000007939">
    <property type="component" value="Chromosome"/>
</dbReference>
<dbReference type="AlphaFoldDB" id="F4GLA4"/>
<reference evidence="2" key="1">
    <citation type="submission" date="2011-04" db="EMBL/GenBank/DDBJ databases">
        <title>The complete genome of Spirochaeta coccoides DSM 17374.</title>
        <authorList>
            <person name="Lucas S."/>
            <person name="Copeland A."/>
            <person name="Lapidus A."/>
            <person name="Bruce D."/>
            <person name="Goodwin L."/>
            <person name="Pitluck S."/>
            <person name="Peters L."/>
            <person name="Kyrpides N."/>
            <person name="Mavromatis K."/>
            <person name="Pagani I."/>
            <person name="Ivanova N."/>
            <person name="Ovchinnikova G."/>
            <person name="Lu M."/>
            <person name="Detter J.C."/>
            <person name="Tapia R."/>
            <person name="Han C."/>
            <person name="Land M."/>
            <person name="Hauser L."/>
            <person name="Markowitz V."/>
            <person name="Cheng J.-F."/>
            <person name="Hugenholtz P."/>
            <person name="Woyke T."/>
            <person name="Wu D."/>
            <person name="Spring S."/>
            <person name="Schroeder M."/>
            <person name="Brambilla E."/>
            <person name="Klenk H.-P."/>
            <person name="Eisen J.A."/>
        </authorList>
    </citation>
    <scope>NUCLEOTIDE SEQUENCE [LARGE SCALE GENOMIC DNA]</scope>
    <source>
        <strain evidence="2">ATCC BAA-1237 / DSM 17374 / SPN1</strain>
    </source>
</reference>
<dbReference type="STRING" id="760011.Spico_1738"/>
<dbReference type="HOGENOM" id="CLU_3173302_0_0_12"/>
<proteinExistence type="predicted"/>
<evidence type="ECO:0000313" key="2">
    <source>
        <dbReference type="Proteomes" id="UP000007939"/>
    </source>
</evidence>
<name>F4GLA4_PARC1</name>
<dbReference type="KEGG" id="scc:Spico_1738"/>
<evidence type="ECO:0000313" key="1">
    <source>
        <dbReference type="EMBL" id="AEC02936.1"/>
    </source>
</evidence>
<gene>
    <name evidence="1" type="ordered locus">Spico_1738</name>
</gene>
<sequence>MRKAISRYYTDMSYADIQKEGMDGKNRPSIPLCQLMYLAIENRLDFT</sequence>